<dbReference type="InterPro" id="IPR001447">
    <property type="entry name" value="Arylamine_N-AcTrfase"/>
</dbReference>
<dbReference type="Gene3D" id="2.40.128.150">
    <property type="entry name" value="Cysteine proteinases"/>
    <property type="match status" value="1"/>
</dbReference>
<dbReference type="GO" id="GO:0016407">
    <property type="term" value="F:acetyltransferase activity"/>
    <property type="evidence" value="ECO:0007669"/>
    <property type="project" value="InterPro"/>
</dbReference>
<dbReference type="AlphaFoldDB" id="A0A2S1SQT8"/>
<dbReference type="Pfam" id="PF00797">
    <property type="entry name" value="Acetyltransf_2"/>
    <property type="match status" value="1"/>
</dbReference>
<dbReference type="SUPFAM" id="SSF54001">
    <property type="entry name" value="Cysteine proteinases"/>
    <property type="match status" value="1"/>
</dbReference>
<dbReference type="KEGG" id="stir:DDW44_08120"/>
<evidence type="ECO:0000256" key="1">
    <source>
        <dbReference type="ARBA" id="ARBA00006547"/>
    </source>
</evidence>
<evidence type="ECO:0000313" key="4">
    <source>
        <dbReference type="Proteomes" id="UP000244900"/>
    </source>
</evidence>
<accession>A0A2S1SQT8</accession>
<protein>
    <submittedName>
        <fullName evidence="3">Acetyltransferase</fullName>
    </submittedName>
</protein>
<dbReference type="OrthoDB" id="7181050at2"/>
<dbReference type="PRINTS" id="PR01543">
    <property type="entry name" value="ANATRNSFRASE"/>
</dbReference>
<keyword evidence="4" id="KW-1185">Reference proteome</keyword>
<dbReference type="EMBL" id="CP029188">
    <property type="protein sequence ID" value="AWI28759.1"/>
    <property type="molecule type" value="Genomic_DNA"/>
</dbReference>
<organism evidence="3 4">
    <name type="scientific">Streptomyces tirandamycinicus</name>
    <dbReference type="NCBI Taxonomy" id="2174846"/>
    <lineage>
        <taxon>Bacteria</taxon>
        <taxon>Bacillati</taxon>
        <taxon>Actinomycetota</taxon>
        <taxon>Actinomycetes</taxon>
        <taxon>Kitasatosporales</taxon>
        <taxon>Streptomycetaceae</taxon>
        <taxon>Streptomyces</taxon>
    </lineage>
</organism>
<evidence type="ECO:0000313" key="3">
    <source>
        <dbReference type="EMBL" id="AWI28759.1"/>
    </source>
</evidence>
<dbReference type="InterPro" id="IPR038765">
    <property type="entry name" value="Papain-like_cys_pep_sf"/>
</dbReference>
<name>A0A2S1SQT8_9ACTN</name>
<dbReference type="Gene3D" id="3.30.2140.10">
    <property type="entry name" value="Arylamine N-acetyltransferase"/>
    <property type="match status" value="1"/>
</dbReference>
<keyword evidence="3" id="KW-0808">Transferase</keyword>
<dbReference type="Proteomes" id="UP000244900">
    <property type="component" value="Chromosome"/>
</dbReference>
<dbReference type="PANTHER" id="PTHR11786:SF0">
    <property type="entry name" value="ARYLAMINE N-ACETYLTRANSFERASE 4-RELATED"/>
    <property type="match status" value="1"/>
</dbReference>
<proteinExistence type="inferred from homology"/>
<evidence type="ECO:0000256" key="2">
    <source>
        <dbReference type="RuleBase" id="RU003452"/>
    </source>
</evidence>
<comment type="similarity">
    <text evidence="1 2">Belongs to the arylamine N-acetyltransferase family.</text>
</comment>
<dbReference type="PANTHER" id="PTHR11786">
    <property type="entry name" value="N-HYDROXYARYLAMINE O-ACETYLTRANSFERASE"/>
    <property type="match status" value="1"/>
</dbReference>
<gene>
    <name evidence="3" type="ORF">DDW44_08120</name>
</gene>
<dbReference type="RefSeq" id="WP_108906003.1">
    <property type="nucleotide sequence ID" value="NZ_CP029188.1"/>
</dbReference>
<sequence length="278" mass="30927">MDTASQPLREETVDAYLRRIGADRPLRADSESLRGLQQRHLRSVPFENLSIHLGEPLVLEDKPLLDKIVGARRGGFCYELNGAFAALLRSLGFGVALLQARVFTGDGQLGIPYDHLALRVETDDGIGPWLADVGFGDHCHHPLLLRERGDQSDPAGVFRIVEAPDGDLDVLRDGKPQFRLDPRPRTLGDFEAGAWYHRTSPASHFTRNLVCSRLTDEGRITLSGRRLVTTVHGERAERELRDDAEVLTAYRERFGLELDRVPEVRKGLSGSTAQYGGE</sequence>
<reference evidence="3 4" key="1">
    <citation type="submission" date="2018-05" db="EMBL/GenBank/DDBJ databases">
        <title>Complete genome sequence of sponge-derived Streptomyces sp. HNM0039.</title>
        <authorList>
            <person name="Huang X."/>
            <person name="Zhou S."/>
        </authorList>
    </citation>
    <scope>NUCLEOTIDE SEQUENCE [LARGE SCALE GENOMIC DNA]</scope>
    <source>
        <strain evidence="3 4">HNM0039</strain>
    </source>
</reference>